<organism evidence="4 5">
    <name type="scientific">Obba rivulosa</name>
    <dbReference type="NCBI Taxonomy" id="1052685"/>
    <lineage>
        <taxon>Eukaryota</taxon>
        <taxon>Fungi</taxon>
        <taxon>Dikarya</taxon>
        <taxon>Basidiomycota</taxon>
        <taxon>Agaricomycotina</taxon>
        <taxon>Agaricomycetes</taxon>
        <taxon>Polyporales</taxon>
        <taxon>Gelatoporiaceae</taxon>
        <taxon>Obba</taxon>
    </lineage>
</organism>
<dbReference type="OrthoDB" id="2804045at2759"/>
<keyword evidence="1" id="KW-0472">Membrane</keyword>
<feature type="chain" id="PRO_5034839178" description="DUF6533 domain-containing protein" evidence="2">
    <location>
        <begin position="23"/>
        <end position="217"/>
    </location>
</feature>
<protein>
    <recommendedName>
        <fullName evidence="3">DUF6533 domain-containing protein</fullName>
    </recommendedName>
</protein>
<reference evidence="4 5" key="1">
    <citation type="submission" date="2016-07" db="EMBL/GenBank/DDBJ databases">
        <title>Draft genome of the white-rot fungus Obba rivulosa 3A-2.</title>
        <authorList>
            <consortium name="DOE Joint Genome Institute"/>
            <person name="Miettinen O."/>
            <person name="Riley R."/>
            <person name="Acob R."/>
            <person name="Barry K."/>
            <person name="Cullen D."/>
            <person name="De Vries R."/>
            <person name="Hainaut M."/>
            <person name="Hatakka A."/>
            <person name="Henrissat B."/>
            <person name="Hilden K."/>
            <person name="Kuo R."/>
            <person name="Labutti K."/>
            <person name="Lipzen A."/>
            <person name="Makela M.R."/>
            <person name="Sandor L."/>
            <person name="Spatafora J.W."/>
            <person name="Grigoriev I.V."/>
            <person name="Hibbett D.S."/>
        </authorList>
    </citation>
    <scope>NUCLEOTIDE SEQUENCE [LARGE SCALE GENOMIC DNA]</scope>
    <source>
        <strain evidence="4 5">3A-2</strain>
    </source>
</reference>
<accession>A0A8E2AHA7</accession>
<proteinExistence type="predicted"/>
<sequence length="217" mass="23491">MQHAIPKLVLLRSMSLIQGSGAAEVVAVLQSSQIQGYCTVAASTFVFYDHISTVAREAAFIWGRKCSSVTVLFHLNRWTIFIWAALGLFNFISLTTASLTYSHLQIPTAFSAIRTYAVGGSKWGVALLVFLLNMVPVGTNAVVPCTILRTLTSGLVAIATRVCTIAADIVILLVTWSKTYALNRGDATKYGLRSSLGTTLLRDGEQCCSSHRSSRLI</sequence>
<evidence type="ECO:0000256" key="2">
    <source>
        <dbReference type="SAM" id="SignalP"/>
    </source>
</evidence>
<keyword evidence="2" id="KW-0732">Signal</keyword>
<evidence type="ECO:0000256" key="1">
    <source>
        <dbReference type="SAM" id="Phobius"/>
    </source>
</evidence>
<dbReference type="AlphaFoldDB" id="A0A8E2AHA7"/>
<dbReference type="EMBL" id="KV722669">
    <property type="protein sequence ID" value="OCH84468.1"/>
    <property type="molecule type" value="Genomic_DNA"/>
</dbReference>
<feature type="domain" description="DUF6533" evidence="3">
    <location>
        <begin position="37"/>
        <end position="82"/>
    </location>
</feature>
<dbReference type="Proteomes" id="UP000250043">
    <property type="component" value="Unassembled WGS sequence"/>
</dbReference>
<evidence type="ECO:0000313" key="4">
    <source>
        <dbReference type="EMBL" id="OCH84468.1"/>
    </source>
</evidence>
<name>A0A8E2AHA7_9APHY</name>
<dbReference type="Pfam" id="PF20151">
    <property type="entry name" value="DUF6533"/>
    <property type="match status" value="1"/>
</dbReference>
<keyword evidence="1" id="KW-1133">Transmembrane helix</keyword>
<feature type="transmembrane region" description="Helical" evidence="1">
    <location>
        <begin position="123"/>
        <end position="143"/>
    </location>
</feature>
<evidence type="ECO:0000313" key="5">
    <source>
        <dbReference type="Proteomes" id="UP000250043"/>
    </source>
</evidence>
<feature type="transmembrane region" description="Helical" evidence="1">
    <location>
        <begin position="80"/>
        <end position="102"/>
    </location>
</feature>
<evidence type="ECO:0000259" key="3">
    <source>
        <dbReference type="Pfam" id="PF20151"/>
    </source>
</evidence>
<dbReference type="InterPro" id="IPR045340">
    <property type="entry name" value="DUF6533"/>
</dbReference>
<keyword evidence="1" id="KW-0812">Transmembrane</keyword>
<keyword evidence="5" id="KW-1185">Reference proteome</keyword>
<gene>
    <name evidence="4" type="ORF">OBBRIDRAFT_864607</name>
</gene>
<feature type="transmembrane region" description="Helical" evidence="1">
    <location>
        <begin position="155"/>
        <end position="176"/>
    </location>
</feature>
<feature type="signal peptide" evidence="2">
    <location>
        <begin position="1"/>
        <end position="22"/>
    </location>
</feature>